<comment type="caution">
    <text evidence="2">The sequence shown here is derived from an EMBL/GenBank/DDBJ whole genome shotgun (WGS) entry which is preliminary data.</text>
</comment>
<organism evidence="2 3">
    <name type="scientific">Plantactinospora mayteni</name>
    <dbReference type="NCBI Taxonomy" id="566021"/>
    <lineage>
        <taxon>Bacteria</taxon>
        <taxon>Bacillati</taxon>
        <taxon>Actinomycetota</taxon>
        <taxon>Actinomycetes</taxon>
        <taxon>Micromonosporales</taxon>
        <taxon>Micromonosporaceae</taxon>
        <taxon>Plantactinospora</taxon>
    </lineage>
</organism>
<sequence length="63" mass="6811">MTCESAGMQSSIPETASRLTELPRHLLAAEEPSWFDIPGVRIVGAILGTVLLVAALRSMFGRR</sequence>
<gene>
    <name evidence="2" type="ORF">Pma05_49670</name>
</gene>
<accession>A0ABQ4EUR8</accession>
<keyword evidence="3" id="KW-1185">Reference proteome</keyword>
<evidence type="ECO:0000313" key="3">
    <source>
        <dbReference type="Proteomes" id="UP000621500"/>
    </source>
</evidence>
<reference evidence="2 3" key="1">
    <citation type="submission" date="2021-01" db="EMBL/GenBank/DDBJ databases">
        <title>Whole genome shotgun sequence of Plantactinospora mayteni NBRC 109088.</title>
        <authorList>
            <person name="Komaki H."/>
            <person name="Tamura T."/>
        </authorList>
    </citation>
    <scope>NUCLEOTIDE SEQUENCE [LARGE SCALE GENOMIC DNA]</scope>
    <source>
        <strain evidence="2 3">NBRC 109088</strain>
    </source>
</reference>
<dbReference type="Proteomes" id="UP000621500">
    <property type="component" value="Unassembled WGS sequence"/>
</dbReference>
<proteinExistence type="predicted"/>
<dbReference type="EMBL" id="BONX01000035">
    <property type="protein sequence ID" value="GIG98394.1"/>
    <property type="molecule type" value="Genomic_DNA"/>
</dbReference>
<protein>
    <submittedName>
        <fullName evidence="2">Uncharacterized protein</fullName>
    </submittedName>
</protein>
<keyword evidence="1" id="KW-0472">Membrane</keyword>
<name>A0ABQ4EUR8_9ACTN</name>
<evidence type="ECO:0000313" key="2">
    <source>
        <dbReference type="EMBL" id="GIG98394.1"/>
    </source>
</evidence>
<evidence type="ECO:0000256" key="1">
    <source>
        <dbReference type="SAM" id="Phobius"/>
    </source>
</evidence>
<feature type="transmembrane region" description="Helical" evidence="1">
    <location>
        <begin position="42"/>
        <end position="60"/>
    </location>
</feature>
<keyword evidence="1" id="KW-1133">Transmembrane helix</keyword>
<keyword evidence="1" id="KW-0812">Transmembrane</keyword>